<dbReference type="AlphaFoldDB" id="A0A8J8NSR9"/>
<proteinExistence type="predicted"/>
<gene>
    <name evidence="1" type="ORF">FGO68_gene3215</name>
</gene>
<name>A0A8J8NSR9_HALGN</name>
<dbReference type="EMBL" id="RRYP01008655">
    <property type="protein sequence ID" value="TNV79629.1"/>
    <property type="molecule type" value="Genomic_DNA"/>
</dbReference>
<accession>A0A8J8NSR9</accession>
<protein>
    <submittedName>
        <fullName evidence="1">Uncharacterized protein</fullName>
    </submittedName>
</protein>
<evidence type="ECO:0000313" key="1">
    <source>
        <dbReference type="EMBL" id="TNV79629.1"/>
    </source>
</evidence>
<dbReference type="Proteomes" id="UP000785679">
    <property type="component" value="Unassembled WGS sequence"/>
</dbReference>
<organism evidence="1 2">
    <name type="scientific">Halteria grandinella</name>
    <dbReference type="NCBI Taxonomy" id="5974"/>
    <lineage>
        <taxon>Eukaryota</taxon>
        <taxon>Sar</taxon>
        <taxon>Alveolata</taxon>
        <taxon>Ciliophora</taxon>
        <taxon>Intramacronucleata</taxon>
        <taxon>Spirotrichea</taxon>
        <taxon>Stichotrichia</taxon>
        <taxon>Sporadotrichida</taxon>
        <taxon>Halteriidae</taxon>
        <taxon>Halteria</taxon>
    </lineage>
</organism>
<reference evidence="1" key="1">
    <citation type="submission" date="2019-06" db="EMBL/GenBank/DDBJ databases">
        <authorList>
            <person name="Zheng W."/>
        </authorList>
    </citation>
    <scope>NUCLEOTIDE SEQUENCE</scope>
    <source>
        <strain evidence="1">QDHG01</strain>
    </source>
</reference>
<sequence length="414" mass="47312">MMYNLEQKIQSHLRRKRAGGAGNELSQFTRESVAYLGGLRNTLQIATQHYQAMSELKLPKSTQQNEIYFKSDKLLSMPPLQPGQQVTYVGQIHEDLLVFTNKQIQQTDIVQISRSVPQPGTNGMKKIKTFNRAVNFVIQHEDRLIMDDYVYRNVECRGASSLQLVQTLEHGDITGGVGITAQILILGHRNFKTISIWRYDGDRYQFIQKQRMTAHNHYSEFKVWLMRKDLCGSQPNEIMACMGDTGIYRLAVNAKDVSKTTAQEIWANKRDKLVDYKQLDDKRLLCLHFKVLMLVNYKEKKKLQSFKLQEPSLALTLAPNFDLNHHPFVLLSNQSLTYDCTDIQGTGIKGKFNLSHLGIEKFKIISEIKQPPKNWGADLITVGSVNAQDVNSYLLIVDISRIPHQVCIISLSLI</sequence>
<comment type="caution">
    <text evidence="1">The sequence shown here is derived from an EMBL/GenBank/DDBJ whole genome shotgun (WGS) entry which is preliminary data.</text>
</comment>
<evidence type="ECO:0000313" key="2">
    <source>
        <dbReference type="Proteomes" id="UP000785679"/>
    </source>
</evidence>
<keyword evidence="2" id="KW-1185">Reference proteome</keyword>